<accession>A0A2V1IN49</accession>
<dbReference type="AlphaFoldDB" id="A0A2V1IN49"/>
<gene>
    <name evidence="1" type="ORF">C5O23_00150</name>
</gene>
<evidence type="ECO:0000313" key="2">
    <source>
        <dbReference type="Proteomes" id="UP000244905"/>
    </source>
</evidence>
<protein>
    <submittedName>
        <fullName evidence="1">Uncharacterized protein</fullName>
    </submittedName>
</protein>
<organism evidence="1 2">
    <name type="scientific">Duncaniella muris</name>
    <dbReference type="NCBI Taxonomy" id="2094150"/>
    <lineage>
        <taxon>Bacteria</taxon>
        <taxon>Pseudomonadati</taxon>
        <taxon>Bacteroidota</taxon>
        <taxon>Bacteroidia</taxon>
        <taxon>Bacteroidales</taxon>
        <taxon>Muribaculaceae</taxon>
        <taxon>Duncaniella</taxon>
    </lineage>
</organism>
<dbReference type="GeneID" id="82524758"/>
<comment type="caution">
    <text evidence="1">The sequence shown here is derived from an EMBL/GenBank/DDBJ whole genome shotgun (WGS) entry which is preliminary data.</text>
</comment>
<sequence>MTIVTTTAICLLAIFAFLFGRSAVISTRRQNLLNKTKDERDKLSRSLDRIENSSKYDRHFEIEEDDSNSTCRVFMKVYVRKSTYAGEHIESICYCLIKEFPYEDDKDFARSEAQELLDKINEK</sequence>
<dbReference type="EMBL" id="PUEC01000001">
    <property type="protein sequence ID" value="PWB04371.1"/>
    <property type="molecule type" value="Genomic_DNA"/>
</dbReference>
<dbReference type="RefSeq" id="WP_107030927.1">
    <property type="nucleotide sequence ID" value="NZ_CARSQY010000004.1"/>
</dbReference>
<proteinExistence type="predicted"/>
<dbReference type="Proteomes" id="UP000244905">
    <property type="component" value="Unassembled WGS sequence"/>
</dbReference>
<reference evidence="2" key="1">
    <citation type="submission" date="2018-02" db="EMBL/GenBank/DDBJ databases">
        <authorList>
            <person name="Clavel T."/>
            <person name="Strowig T."/>
        </authorList>
    </citation>
    <scope>NUCLEOTIDE SEQUENCE [LARGE SCALE GENOMIC DNA]</scope>
    <source>
        <strain evidence="2">DSM 103720</strain>
    </source>
</reference>
<name>A0A2V1IN49_9BACT</name>
<keyword evidence="2" id="KW-1185">Reference proteome</keyword>
<evidence type="ECO:0000313" key="1">
    <source>
        <dbReference type="EMBL" id="PWB04371.1"/>
    </source>
</evidence>